<comment type="caution">
    <text evidence="1">The sequence shown here is derived from an EMBL/GenBank/DDBJ whole genome shotgun (WGS) entry which is preliminary data.</text>
</comment>
<keyword evidence="1" id="KW-0328">Glycosyltransferase</keyword>
<dbReference type="PANTHER" id="PTHR43179:SF7">
    <property type="entry name" value="RHAMNOSYLTRANSFERASE WBBL"/>
    <property type="match status" value="1"/>
</dbReference>
<protein>
    <submittedName>
        <fullName evidence="1">Glycosyltransferase family 2 protein</fullName>
        <ecNumber evidence="1">2.4.-.-</ecNumber>
    </submittedName>
</protein>
<dbReference type="Proteomes" id="UP001306592">
    <property type="component" value="Unassembled WGS sequence"/>
</dbReference>
<evidence type="ECO:0000313" key="1">
    <source>
        <dbReference type="EMBL" id="MEI2683249.1"/>
    </source>
</evidence>
<sequence>MLNIIIVSHGHEEYINKLLDYIEITKLDRMKFRFVIKDNKKSDELKELCDKADVLYCRSNMSMGFGANNNYAVNQLIKNFNIENTDYFLFLNPDILLSSDILDELYKVLREEGYDACTLDLFKDIELSQRDMFIRTFPTTKDFISSYLLGVNNTTINREFIHHPETIDWCAGSFLIIRKDVFLSLNGFDECYFMYCEDLDICFRLKLSGYKLTYIPNLYAIHYAQHANRKILSKPFFWHLRSVFRYLYKGFIFGTNKAYLERTKSLFKKT</sequence>
<organism evidence="1 2">
    <name type="scientific">Erwinia aphidicola</name>
    <dbReference type="NCBI Taxonomy" id="68334"/>
    <lineage>
        <taxon>Bacteria</taxon>
        <taxon>Pseudomonadati</taxon>
        <taxon>Pseudomonadota</taxon>
        <taxon>Gammaproteobacteria</taxon>
        <taxon>Enterobacterales</taxon>
        <taxon>Erwiniaceae</taxon>
        <taxon>Erwinia</taxon>
    </lineage>
</organism>
<keyword evidence="2" id="KW-1185">Reference proteome</keyword>
<evidence type="ECO:0000313" key="2">
    <source>
        <dbReference type="Proteomes" id="UP001306592"/>
    </source>
</evidence>
<dbReference type="InterPro" id="IPR029044">
    <property type="entry name" value="Nucleotide-diphossugar_trans"/>
</dbReference>
<proteinExistence type="predicted"/>
<dbReference type="SUPFAM" id="SSF53448">
    <property type="entry name" value="Nucleotide-diphospho-sugar transferases"/>
    <property type="match status" value="1"/>
</dbReference>
<dbReference type="Gene3D" id="3.90.550.10">
    <property type="entry name" value="Spore Coat Polysaccharide Biosynthesis Protein SpsA, Chain A"/>
    <property type="match status" value="1"/>
</dbReference>
<gene>
    <name evidence="1" type="ORF">V8N49_16490</name>
</gene>
<keyword evidence="1" id="KW-0808">Transferase</keyword>
<dbReference type="PANTHER" id="PTHR43179">
    <property type="entry name" value="RHAMNOSYLTRANSFERASE WBBL"/>
    <property type="match status" value="1"/>
</dbReference>
<dbReference type="GO" id="GO:0016757">
    <property type="term" value="F:glycosyltransferase activity"/>
    <property type="evidence" value="ECO:0007669"/>
    <property type="project" value="UniProtKB-KW"/>
</dbReference>
<accession>A0ABU8DIA6</accession>
<dbReference type="Pfam" id="PF13641">
    <property type="entry name" value="Glyco_tranf_2_3"/>
    <property type="match status" value="1"/>
</dbReference>
<dbReference type="EMBL" id="JBANEI010000012">
    <property type="protein sequence ID" value="MEI2683249.1"/>
    <property type="molecule type" value="Genomic_DNA"/>
</dbReference>
<dbReference type="RefSeq" id="WP_336203419.1">
    <property type="nucleotide sequence ID" value="NZ_JBANEI010000012.1"/>
</dbReference>
<name>A0ABU8DIA6_ERWAP</name>
<dbReference type="EC" id="2.4.-.-" evidence="1"/>
<reference evidence="1 2" key="1">
    <citation type="submission" date="2024-02" db="EMBL/GenBank/DDBJ databases">
        <title>First report Erwinia aphidicola in onion in Chile.</title>
        <authorList>
            <person name="Valenzuela M."/>
            <person name="Pena M."/>
            <person name="Dutta B."/>
        </authorList>
    </citation>
    <scope>NUCLEOTIDE SEQUENCE [LARGE SCALE GENOMIC DNA]</scope>
    <source>
        <strain evidence="1 2">QCJ3A</strain>
    </source>
</reference>